<feature type="transmembrane region" description="Helical" evidence="7">
    <location>
        <begin position="111"/>
        <end position="132"/>
    </location>
</feature>
<dbReference type="Pfam" id="PF00999">
    <property type="entry name" value="Na_H_Exchanger"/>
    <property type="match status" value="1"/>
</dbReference>
<comment type="similarity">
    <text evidence="2">Belongs to the monovalent cation:proton antiporter 2 (CPA2) transporter (TC 2.A.37) family.</text>
</comment>
<feature type="transmembrane region" description="Helical" evidence="7">
    <location>
        <begin position="258"/>
        <end position="280"/>
    </location>
</feature>
<evidence type="ECO:0000256" key="2">
    <source>
        <dbReference type="ARBA" id="ARBA00005551"/>
    </source>
</evidence>
<organism evidence="10 11">
    <name type="scientific">Coraliomargarita sinensis</name>
    <dbReference type="NCBI Taxonomy" id="2174842"/>
    <lineage>
        <taxon>Bacteria</taxon>
        <taxon>Pseudomonadati</taxon>
        <taxon>Verrucomicrobiota</taxon>
        <taxon>Opitutia</taxon>
        <taxon>Puniceicoccales</taxon>
        <taxon>Coraliomargaritaceae</taxon>
        <taxon>Coraliomargarita</taxon>
    </lineage>
</organism>
<name>A0A317ZMR9_9BACT</name>
<accession>A0A317ZMR9</accession>
<feature type="transmembrane region" description="Helical" evidence="7">
    <location>
        <begin position="170"/>
        <end position="188"/>
    </location>
</feature>
<dbReference type="RefSeq" id="WP_110129556.1">
    <property type="nucleotide sequence ID" value="NZ_QHJQ01000001.1"/>
</dbReference>
<proteinExistence type="inferred from homology"/>
<evidence type="ECO:0000259" key="9">
    <source>
        <dbReference type="Pfam" id="PF02254"/>
    </source>
</evidence>
<dbReference type="GO" id="GO:0015297">
    <property type="term" value="F:antiporter activity"/>
    <property type="evidence" value="ECO:0007669"/>
    <property type="project" value="InterPro"/>
</dbReference>
<feature type="transmembrane region" description="Helical" evidence="7">
    <location>
        <begin position="144"/>
        <end position="164"/>
    </location>
</feature>
<feature type="transmembrane region" description="Helical" evidence="7">
    <location>
        <begin position="286"/>
        <end position="307"/>
    </location>
</feature>
<evidence type="ECO:0000256" key="1">
    <source>
        <dbReference type="ARBA" id="ARBA00004141"/>
    </source>
</evidence>
<dbReference type="OrthoDB" id="9781411at2"/>
<dbReference type="PANTHER" id="PTHR42751">
    <property type="entry name" value="SODIUM/HYDROGEN EXCHANGER FAMILY/TRKA DOMAIN PROTEIN"/>
    <property type="match status" value="1"/>
</dbReference>
<keyword evidence="4 7" id="KW-0812">Transmembrane</keyword>
<evidence type="ECO:0000256" key="6">
    <source>
        <dbReference type="ARBA" id="ARBA00023136"/>
    </source>
</evidence>
<gene>
    <name evidence="10" type="ORF">DDZ13_01000</name>
</gene>
<dbReference type="InterPro" id="IPR006153">
    <property type="entry name" value="Cation/H_exchanger_TM"/>
</dbReference>
<dbReference type="Gene3D" id="1.20.1530.20">
    <property type="match status" value="1"/>
</dbReference>
<feature type="transmembrane region" description="Helical" evidence="7">
    <location>
        <begin position="209"/>
        <end position="227"/>
    </location>
</feature>
<dbReference type="InterPro" id="IPR003148">
    <property type="entry name" value="RCK_N"/>
</dbReference>
<dbReference type="InterPro" id="IPR038770">
    <property type="entry name" value="Na+/solute_symporter_sf"/>
</dbReference>
<reference evidence="10 11" key="1">
    <citation type="submission" date="2018-05" db="EMBL/GenBank/DDBJ databases">
        <title>Coraliomargarita sinensis sp. nov., isolated from a marine solar saltern.</title>
        <authorList>
            <person name="Zhou L.Y."/>
        </authorList>
    </citation>
    <scope>NUCLEOTIDE SEQUENCE [LARGE SCALE GENOMIC DNA]</scope>
    <source>
        <strain evidence="10 11">WN38</strain>
    </source>
</reference>
<dbReference type="GO" id="GO:0006813">
    <property type="term" value="P:potassium ion transport"/>
    <property type="evidence" value="ECO:0007669"/>
    <property type="project" value="InterPro"/>
</dbReference>
<keyword evidence="3" id="KW-0813">Transport</keyword>
<dbReference type="Pfam" id="PF02254">
    <property type="entry name" value="TrkA_N"/>
    <property type="match status" value="1"/>
</dbReference>
<feature type="domain" description="Cation/H+ exchanger transmembrane" evidence="8">
    <location>
        <begin position="10"/>
        <end position="362"/>
    </location>
</feature>
<dbReference type="InParanoid" id="A0A317ZMR9"/>
<comment type="caution">
    <text evidence="10">The sequence shown here is derived from an EMBL/GenBank/DDBJ whole genome shotgun (WGS) entry which is preliminary data.</text>
</comment>
<keyword evidence="5 7" id="KW-1133">Transmembrane helix</keyword>
<dbReference type="AlphaFoldDB" id="A0A317ZMR9"/>
<dbReference type="GO" id="GO:0016020">
    <property type="term" value="C:membrane"/>
    <property type="evidence" value="ECO:0007669"/>
    <property type="project" value="UniProtKB-SubCell"/>
</dbReference>
<protein>
    <submittedName>
        <fullName evidence="10">Uncharacterized protein</fullName>
    </submittedName>
</protein>
<evidence type="ECO:0000313" key="11">
    <source>
        <dbReference type="Proteomes" id="UP000247099"/>
    </source>
</evidence>
<keyword evidence="6 7" id="KW-0472">Membrane</keyword>
<dbReference type="PANTHER" id="PTHR42751:SF3">
    <property type="entry name" value="SODIUM_GLUTAMATE SYMPORTER"/>
    <property type="match status" value="1"/>
</dbReference>
<evidence type="ECO:0000259" key="8">
    <source>
        <dbReference type="Pfam" id="PF00999"/>
    </source>
</evidence>
<dbReference type="GO" id="GO:1902600">
    <property type="term" value="P:proton transmembrane transport"/>
    <property type="evidence" value="ECO:0007669"/>
    <property type="project" value="InterPro"/>
</dbReference>
<evidence type="ECO:0000256" key="3">
    <source>
        <dbReference type="ARBA" id="ARBA00022448"/>
    </source>
</evidence>
<dbReference type="SUPFAM" id="SSF51735">
    <property type="entry name" value="NAD(P)-binding Rossmann-fold domains"/>
    <property type="match status" value="1"/>
</dbReference>
<dbReference type="EMBL" id="QHJQ01000001">
    <property type="protein sequence ID" value="PXA05477.1"/>
    <property type="molecule type" value="Genomic_DNA"/>
</dbReference>
<keyword evidence="11" id="KW-1185">Reference proteome</keyword>
<dbReference type="Proteomes" id="UP000247099">
    <property type="component" value="Unassembled WGS sequence"/>
</dbReference>
<evidence type="ECO:0000256" key="5">
    <source>
        <dbReference type="ARBA" id="ARBA00022989"/>
    </source>
</evidence>
<dbReference type="InterPro" id="IPR036291">
    <property type="entry name" value="NAD(P)-bd_dom_sf"/>
</dbReference>
<evidence type="ECO:0000256" key="4">
    <source>
        <dbReference type="ARBA" id="ARBA00022692"/>
    </source>
</evidence>
<comment type="subcellular location">
    <subcellularLocation>
        <location evidence="1">Membrane</location>
        <topology evidence="1">Multi-pass membrane protein</topology>
    </subcellularLocation>
</comment>
<evidence type="ECO:0000313" key="10">
    <source>
        <dbReference type="EMBL" id="PXA05477.1"/>
    </source>
</evidence>
<feature type="domain" description="RCK N-terminal" evidence="9">
    <location>
        <begin position="394"/>
        <end position="499"/>
    </location>
</feature>
<dbReference type="Gene3D" id="3.40.50.720">
    <property type="entry name" value="NAD(P)-binding Rossmann-like Domain"/>
    <property type="match status" value="1"/>
</dbReference>
<evidence type="ECO:0000256" key="7">
    <source>
        <dbReference type="SAM" id="Phobius"/>
    </source>
</evidence>
<feature type="transmembrane region" description="Helical" evidence="7">
    <location>
        <begin position="83"/>
        <end position="105"/>
    </location>
</feature>
<sequence>MTSFAILLLAAAIAFGLSKWARLPVIPLLMLSGVGLRMLADAGGVEVPPDLLSEMVELGLAVLVFTAGAELSPRRMRGRTRPIMIVAISQFVLLGCAGVLTALALGYDLTVAFYLGCALSASSTLVVVRHLQTRRQMFEPYGRLVLGVLLLQDLFIILIMVALLKSPEGPVVSALSVMKAAGLGVLALGLHRWCVPWLTKRVKLDDEELMLGSLSMLFAFSGMAYLLELPFLVGALFAGFALSAFPMNGLVRGMLGSLSGFFLALFFISVGAFLVMPTWTMVGHCLIFILVLILVTVVLVSIIAEAVGYSTRAAIETGVLLSQTSEFSLLLALIGVASGQIGPELFSMIALITVSTMTLTPFISRDQVAWSLMKLHPRYRRGEQDCEALSQHAVLLGYGRAGARLVKYFQANKIPMIVVDDDAAVIRRLIARGIPCIQGDGSDIRTLKQAHCRDARVVVCSMRRLRDAEEALLYLKGTQAKVLVRTFEPEEVAFVEEAGGYAVQTVRASTKIFLNWFEENLPAAPESEAPSQGV</sequence>